<dbReference type="VEuPathDB" id="FungiDB:SeMB42_g04305"/>
<dbReference type="Gene3D" id="3.10.350.10">
    <property type="entry name" value="LysM domain"/>
    <property type="match status" value="1"/>
</dbReference>
<dbReference type="AlphaFoldDB" id="A0A507D1J0"/>
<dbReference type="Proteomes" id="UP000320475">
    <property type="component" value="Unassembled WGS sequence"/>
</dbReference>
<evidence type="ECO:0000313" key="3">
    <source>
        <dbReference type="Proteomes" id="UP000320475"/>
    </source>
</evidence>
<name>A0A507D1J0_9FUNG</name>
<sequence length="423" mass="45763">MMGTSSNGAPLSRGSPYRRSVTIPFVEEASLPSPVATHQDPTTFQIIHTPTSQNGGGSRRIIKHKIKENETLAGIAIYYGVRNLEELKRANKIWHGSDIHHLAHITIPLELCSIADLYARLRSLETTSVGRNGADDVATNGDSNGIPIPPHSKTNFMELIEVDDPWQQQHTLSSSTSSASSSSPTQNYADSPTQQQASLPTQPTTLTTTADILRAVDSDVASAISTIRATKAQRTRPPITYFKLEQPFTSPPDNSMTGPSSPPVDSPIPPASPGQPRVFEDPNVTWKEFVGGGRQPGVRRTRVGAWTQPRHSRAYSNQSWNWISNCFGGPSSPTYTALSTTDDASGEDTPVATRHGEAGVTGTITSFLTSCLRKCGLWSSQPHASLNSLATNDTLRASESLRLGPESSSECKFVVEPHRFYSS</sequence>
<feature type="region of interest" description="Disordered" evidence="1">
    <location>
        <begin position="130"/>
        <end position="152"/>
    </location>
</feature>
<feature type="compositionally biased region" description="Low complexity" evidence="1">
    <location>
        <begin position="191"/>
        <end position="203"/>
    </location>
</feature>
<dbReference type="InterPro" id="IPR036779">
    <property type="entry name" value="LysM_dom_sf"/>
</dbReference>
<dbReference type="PANTHER" id="PTHR20932">
    <property type="entry name" value="LYSM AND PUTATIVE PEPTIDOGLYCAN-BINDING DOMAIN-CONTAINING PROTEIN"/>
    <property type="match status" value="1"/>
</dbReference>
<feature type="region of interest" description="Disordered" evidence="1">
    <location>
        <begin position="244"/>
        <end position="276"/>
    </location>
</feature>
<reference evidence="2 3" key="1">
    <citation type="journal article" date="2019" name="Sci. Rep.">
        <title>Comparative genomics of chytrid fungi reveal insights into the obligate biotrophic and pathogenic lifestyle of Synchytrium endobioticum.</title>
        <authorList>
            <person name="van de Vossenberg B.T.L.H."/>
            <person name="Warris S."/>
            <person name="Nguyen H.D.T."/>
            <person name="van Gent-Pelzer M.P.E."/>
            <person name="Joly D.L."/>
            <person name="van de Geest H.C."/>
            <person name="Bonants P.J.M."/>
            <person name="Smith D.S."/>
            <person name="Levesque C.A."/>
            <person name="van der Lee T.A.J."/>
        </authorList>
    </citation>
    <scope>NUCLEOTIDE SEQUENCE [LARGE SCALE GENOMIC DNA]</scope>
    <source>
        <strain evidence="2 3">LEV6574</strain>
    </source>
</reference>
<dbReference type="PANTHER" id="PTHR20932:SF8">
    <property type="entry name" value="LD22649P"/>
    <property type="match status" value="1"/>
</dbReference>
<dbReference type="InterPro" id="IPR018392">
    <property type="entry name" value="LysM"/>
</dbReference>
<accession>A0A507D1J0</accession>
<dbReference type="OrthoDB" id="2163452at2759"/>
<organism evidence="2 3">
    <name type="scientific">Synchytrium endobioticum</name>
    <dbReference type="NCBI Taxonomy" id="286115"/>
    <lineage>
        <taxon>Eukaryota</taxon>
        <taxon>Fungi</taxon>
        <taxon>Fungi incertae sedis</taxon>
        <taxon>Chytridiomycota</taxon>
        <taxon>Chytridiomycota incertae sedis</taxon>
        <taxon>Chytridiomycetes</taxon>
        <taxon>Synchytriales</taxon>
        <taxon>Synchytriaceae</taxon>
        <taxon>Synchytrium</taxon>
    </lineage>
</organism>
<protein>
    <recommendedName>
        <fullName evidence="4">LysM domain-containing protein</fullName>
    </recommendedName>
</protein>
<comment type="caution">
    <text evidence="2">The sequence shown here is derived from an EMBL/GenBank/DDBJ whole genome shotgun (WGS) entry which is preliminary data.</text>
</comment>
<evidence type="ECO:0000256" key="1">
    <source>
        <dbReference type="SAM" id="MobiDB-lite"/>
    </source>
</evidence>
<dbReference type="EMBL" id="QEAM01000143">
    <property type="protein sequence ID" value="TPX45349.1"/>
    <property type="molecule type" value="Genomic_DNA"/>
</dbReference>
<dbReference type="InterPro" id="IPR045030">
    <property type="entry name" value="LYSM1-4"/>
</dbReference>
<feature type="compositionally biased region" description="Pro residues" evidence="1">
    <location>
        <begin position="260"/>
        <end position="273"/>
    </location>
</feature>
<evidence type="ECO:0000313" key="2">
    <source>
        <dbReference type="EMBL" id="TPX45349.1"/>
    </source>
</evidence>
<evidence type="ECO:0008006" key="4">
    <source>
        <dbReference type="Google" id="ProtNLM"/>
    </source>
</evidence>
<dbReference type="CDD" id="cd00118">
    <property type="entry name" value="LysM"/>
    <property type="match status" value="1"/>
</dbReference>
<gene>
    <name evidence="2" type="ORF">SeLEV6574_g03915</name>
</gene>
<feature type="compositionally biased region" description="Low complexity" evidence="1">
    <location>
        <begin position="173"/>
        <end position="183"/>
    </location>
</feature>
<proteinExistence type="predicted"/>
<feature type="compositionally biased region" description="Polar residues" evidence="1">
    <location>
        <begin position="247"/>
        <end position="258"/>
    </location>
</feature>
<feature type="region of interest" description="Disordered" evidence="1">
    <location>
        <begin position="168"/>
        <end position="203"/>
    </location>
</feature>